<dbReference type="AlphaFoldDB" id="A0AB37GE78"/>
<evidence type="ECO:0000313" key="2">
    <source>
        <dbReference type="EMBL" id="QPR30173.1"/>
    </source>
</evidence>
<evidence type="ECO:0000313" key="4">
    <source>
        <dbReference type="Proteomes" id="UP000594774"/>
    </source>
</evidence>
<dbReference type="Proteomes" id="UP000594774">
    <property type="component" value="Chromosome"/>
</dbReference>
<keyword evidence="5" id="KW-1185">Reference proteome</keyword>
<evidence type="ECO:0000259" key="1">
    <source>
        <dbReference type="Pfam" id="PF00668"/>
    </source>
</evidence>
<evidence type="ECO:0000313" key="3">
    <source>
        <dbReference type="EMBL" id="QQB82010.1"/>
    </source>
</evidence>
<dbReference type="PANTHER" id="PTHR45398:SF1">
    <property type="entry name" value="ENZYME, PUTATIVE (JCVI)-RELATED"/>
    <property type="match status" value="1"/>
</dbReference>
<dbReference type="Pfam" id="PF00668">
    <property type="entry name" value="Condensation"/>
    <property type="match status" value="1"/>
</dbReference>
<dbReference type="NCBIfam" id="TIGR01720">
    <property type="entry name" value="NRPS-para261"/>
    <property type="match status" value="1"/>
</dbReference>
<organism evidence="2 4">
    <name type="scientific">Corynebacterium amycolatum</name>
    <dbReference type="NCBI Taxonomy" id="43765"/>
    <lineage>
        <taxon>Bacteria</taxon>
        <taxon>Bacillati</taxon>
        <taxon>Actinomycetota</taxon>
        <taxon>Actinomycetes</taxon>
        <taxon>Mycobacteriales</taxon>
        <taxon>Corynebacteriaceae</taxon>
        <taxon>Corynebacterium</taxon>
    </lineage>
</organism>
<dbReference type="PANTHER" id="PTHR45398">
    <property type="match status" value="1"/>
</dbReference>
<sequence length="319" mass="34307">MLIDPTRAAVQEASTEVEGSIAPLALALNAVKDQLAAIPGNGVPYQAHTWLHQSAKTPPQAQVLFNYLGRVSAGAQDFAPAGSTGQLGEQRDPDQPLVRELEFNAIAEDTGEGYVLRTTISWARGRISPERIDELVAHWDVALREVAALADHGVLSVGDVAPAPVNSADLARITAQSSAELQDVLPLTPLQHGMYFHSLFEESASSYVEQQVLRVECSEPFDRERFARAARNLIRRHPALSTRPWETDGGDVVAVIDPGIAEHLRVDFRDVTVPAELAGPGLGRVTKVVSASTGSLPAEPWPRSAPPVCRNAWHTHGAA</sequence>
<name>A0AB37GE78_CORAY</name>
<dbReference type="Gene3D" id="3.30.559.30">
    <property type="entry name" value="Nonribosomal peptide synthetase, condensation domain"/>
    <property type="match status" value="1"/>
</dbReference>
<feature type="domain" description="Condensation" evidence="1">
    <location>
        <begin position="182"/>
        <end position="264"/>
    </location>
</feature>
<dbReference type="InterPro" id="IPR023213">
    <property type="entry name" value="CAT-like_dom_sf"/>
</dbReference>
<gene>
    <name evidence="2" type="ORF">I6G95_07985</name>
    <name evidence="3" type="ORF">I6H48_08550</name>
</gene>
<dbReference type="Gene3D" id="3.30.559.10">
    <property type="entry name" value="Chloramphenicol acetyltransferase-like domain"/>
    <property type="match status" value="1"/>
</dbReference>
<proteinExistence type="predicted"/>
<accession>A0AB37GE78</accession>
<dbReference type="EMBL" id="CP066023">
    <property type="protein sequence ID" value="QQB82010.1"/>
    <property type="molecule type" value="Genomic_DNA"/>
</dbReference>
<dbReference type="InterPro" id="IPR001242">
    <property type="entry name" value="Condensation_dom"/>
</dbReference>
<reference evidence="4 5" key="1">
    <citation type="submission" date="2020-12" db="EMBL/GenBank/DDBJ databases">
        <title>FDA dAtabase for Regulatory Grade micrObial Sequences (FDA-ARGOS): Supporting development and validation of Infectious Disease Dx tests.</title>
        <authorList>
            <person name="Sproer C."/>
            <person name="Gronow S."/>
            <person name="Severitt S."/>
            <person name="Schroder I."/>
            <person name="Tallon L."/>
            <person name="Sadzewicz L."/>
            <person name="Zhao X."/>
            <person name="Boylan J."/>
            <person name="Ott S."/>
            <person name="Bowen H."/>
            <person name="Vavikolanu K."/>
            <person name="Mehta A."/>
            <person name="Aluvathingal J."/>
            <person name="Nadendla S."/>
            <person name="Lowell S."/>
            <person name="Myers T."/>
            <person name="Yan Y."/>
            <person name="Sichtig H."/>
        </authorList>
    </citation>
    <scope>NUCLEOTIDE SEQUENCE [LARGE SCALE GENOMIC DNA]</scope>
    <source>
        <strain evidence="2 4">FDAARGOS_938</strain>
        <strain evidence="3 5">FDAARGOS_991</strain>
    </source>
</reference>
<protein>
    <recommendedName>
        <fullName evidence="1">Condensation domain-containing protein</fullName>
    </recommendedName>
</protein>
<dbReference type="EMBL" id="CP065628">
    <property type="protein sequence ID" value="QPR30173.1"/>
    <property type="molecule type" value="Genomic_DNA"/>
</dbReference>
<dbReference type="GO" id="GO:0008610">
    <property type="term" value="P:lipid biosynthetic process"/>
    <property type="evidence" value="ECO:0007669"/>
    <property type="project" value="UniProtKB-ARBA"/>
</dbReference>
<dbReference type="GO" id="GO:0003824">
    <property type="term" value="F:catalytic activity"/>
    <property type="evidence" value="ECO:0007669"/>
    <property type="project" value="InterPro"/>
</dbReference>
<evidence type="ECO:0000313" key="5">
    <source>
        <dbReference type="Proteomes" id="UP000595198"/>
    </source>
</evidence>
<dbReference type="Proteomes" id="UP000595198">
    <property type="component" value="Chromosome"/>
</dbReference>
<dbReference type="InterPro" id="IPR010060">
    <property type="entry name" value="NRPS_synth"/>
</dbReference>
<dbReference type="SUPFAM" id="SSF52777">
    <property type="entry name" value="CoA-dependent acyltransferases"/>
    <property type="match status" value="2"/>
</dbReference>
<dbReference type="RefSeq" id="WP_197914296.1">
    <property type="nucleotide sequence ID" value="NZ_CP065628.1"/>
</dbReference>